<evidence type="ECO:0000313" key="3">
    <source>
        <dbReference type="Proteomes" id="UP001623290"/>
    </source>
</evidence>
<dbReference type="Gene3D" id="3.60.15.10">
    <property type="entry name" value="Ribonuclease Z/Hydroxyacylglutathione hydrolase-like"/>
    <property type="match status" value="1"/>
</dbReference>
<accession>A0ABZ1DXR0</accession>
<dbReference type="EMBL" id="CP135443">
    <property type="protein sequence ID" value="WRY33573.1"/>
    <property type="molecule type" value="Genomic_DNA"/>
</dbReference>
<dbReference type="SMART" id="SM00849">
    <property type="entry name" value="Lactamase_B"/>
    <property type="match status" value="1"/>
</dbReference>
<reference evidence="2 3" key="1">
    <citation type="submission" date="2023-09" db="EMBL/GenBank/DDBJ databases">
        <title>Thioclava shenzhenensis sp. nov., a multidrug resistant bacteria-antagonizing species isolated from coastal seawater.</title>
        <authorList>
            <person name="Long M."/>
        </authorList>
    </citation>
    <scope>NUCLEOTIDE SEQUENCE [LARGE SCALE GENOMIC DNA]</scope>
    <source>
        <strain evidence="2 3">FTW29</strain>
    </source>
</reference>
<keyword evidence="3" id="KW-1185">Reference proteome</keyword>
<dbReference type="PANTHER" id="PTHR23131">
    <property type="entry name" value="ENDORIBONUCLEASE LACTB2"/>
    <property type="match status" value="1"/>
</dbReference>
<dbReference type="InterPro" id="IPR050662">
    <property type="entry name" value="Sec-metab_biosynth-thioest"/>
</dbReference>
<evidence type="ECO:0000259" key="1">
    <source>
        <dbReference type="SMART" id="SM00849"/>
    </source>
</evidence>
<dbReference type="CDD" id="cd16278">
    <property type="entry name" value="metallo-hydrolase-like_MBL-fold"/>
    <property type="match status" value="1"/>
</dbReference>
<sequence length="298" mass="31375">MPCSDENNGTTGAYGIRHVLAPNPSPMTQNGTNSYLLGQGDVAVIDPGPLDEAHLAAILAALGPDERITHILVTHAHLDHSAGAKALAAKTGAATYGFGAPQAGRSALMQRLAEEGQLGGGEGIDHDFLPDHNLADGAQITVGGARITAHHTPGHFSNHLSFEFGTTVFSGDVVMGWTSTVISPPDGDLASYFAALDRLESLAPHQLLAGHGAPILAPRKRIGQLRAHRLARHAQIAEATHIAPVCATTLARQIYGDLPPRILQAATRNCLAHLIDMMEKDELSVAGPITDQAIFQRR</sequence>
<dbReference type="InterPro" id="IPR036388">
    <property type="entry name" value="WH-like_DNA-bd_sf"/>
</dbReference>
<feature type="domain" description="Metallo-beta-lactamase" evidence="1">
    <location>
        <begin position="31"/>
        <end position="211"/>
    </location>
</feature>
<dbReference type="Gene3D" id="1.10.10.10">
    <property type="entry name" value="Winged helix-like DNA-binding domain superfamily/Winged helix DNA-binding domain"/>
    <property type="match status" value="1"/>
</dbReference>
<evidence type="ECO:0000313" key="2">
    <source>
        <dbReference type="EMBL" id="WRY33573.1"/>
    </source>
</evidence>
<organism evidence="2 3">
    <name type="scientific">Thioclava litoralis</name>
    <dbReference type="NCBI Taxonomy" id="3076557"/>
    <lineage>
        <taxon>Bacteria</taxon>
        <taxon>Pseudomonadati</taxon>
        <taxon>Pseudomonadota</taxon>
        <taxon>Alphaproteobacteria</taxon>
        <taxon>Rhodobacterales</taxon>
        <taxon>Paracoccaceae</taxon>
        <taxon>Thioclava</taxon>
    </lineage>
</organism>
<proteinExistence type="predicted"/>
<dbReference type="Proteomes" id="UP001623290">
    <property type="component" value="Chromosome"/>
</dbReference>
<dbReference type="InterPro" id="IPR001279">
    <property type="entry name" value="Metallo-B-lactamas"/>
</dbReference>
<dbReference type="SUPFAM" id="SSF56281">
    <property type="entry name" value="Metallo-hydrolase/oxidoreductase"/>
    <property type="match status" value="1"/>
</dbReference>
<protein>
    <submittedName>
        <fullName evidence="2">MBL fold metallo-hydrolase</fullName>
    </submittedName>
</protein>
<dbReference type="RefSeq" id="WP_406720793.1">
    <property type="nucleotide sequence ID" value="NZ_CP135443.1"/>
</dbReference>
<dbReference type="PANTHER" id="PTHR23131:SF0">
    <property type="entry name" value="ENDORIBONUCLEASE LACTB2"/>
    <property type="match status" value="1"/>
</dbReference>
<gene>
    <name evidence="2" type="ORF">RPE78_12960</name>
</gene>
<dbReference type="InterPro" id="IPR036866">
    <property type="entry name" value="RibonucZ/Hydroxyglut_hydro"/>
</dbReference>
<dbReference type="Pfam" id="PF00753">
    <property type="entry name" value="Lactamase_B"/>
    <property type="match status" value="1"/>
</dbReference>
<name>A0ABZ1DXR0_9RHOB</name>